<dbReference type="InterPro" id="IPR013217">
    <property type="entry name" value="Methyltransf_12"/>
</dbReference>
<dbReference type="InterPro" id="IPR006162">
    <property type="entry name" value="Ppantetheine_attach_site"/>
</dbReference>
<evidence type="ECO:0000313" key="8">
    <source>
        <dbReference type="Proteomes" id="UP000466681"/>
    </source>
</evidence>
<dbReference type="Pfam" id="PF08659">
    <property type="entry name" value="KR"/>
    <property type="match status" value="1"/>
</dbReference>
<dbReference type="SMART" id="SM00827">
    <property type="entry name" value="PKS_AT"/>
    <property type="match status" value="1"/>
</dbReference>
<dbReference type="InterPro" id="IPR014043">
    <property type="entry name" value="Acyl_transferase_dom"/>
</dbReference>
<dbReference type="SMART" id="SM00823">
    <property type="entry name" value="PKS_PP"/>
    <property type="match status" value="1"/>
</dbReference>
<dbReference type="Proteomes" id="UP000466681">
    <property type="component" value="Chromosome"/>
</dbReference>
<evidence type="ECO:0000256" key="4">
    <source>
        <dbReference type="ARBA" id="ARBA00022857"/>
    </source>
</evidence>
<dbReference type="SUPFAM" id="SSF52151">
    <property type="entry name" value="FabD/lysophospholipase-like"/>
    <property type="match status" value="1"/>
</dbReference>
<dbReference type="SUPFAM" id="SSF51735">
    <property type="entry name" value="NAD(P)-binding Rossmann-fold domains"/>
    <property type="match status" value="2"/>
</dbReference>
<dbReference type="Pfam" id="PF08242">
    <property type="entry name" value="Methyltransf_12"/>
    <property type="match status" value="1"/>
</dbReference>
<dbReference type="SUPFAM" id="SSF47336">
    <property type="entry name" value="ACP-like"/>
    <property type="match status" value="1"/>
</dbReference>
<dbReference type="InterPro" id="IPR013968">
    <property type="entry name" value="PKS_KR"/>
</dbReference>
<dbReference type="NCBIfam" id="NF037941">
    <property type="entry name" value="PKS_NbtC"/>
    <property type="match status" value="1"/>
</dbReference>
<dbReference type="Gene3D" id="1.10.1200.10">
    <property type="entry name" value="ACP-like"/>
    <property type="match status" value="1"/>
</dbReference>
<dbReference type="Pfam" id="PF00550">
    <property type="entry name" value="PP-binding"/>
    <property type="match status" value="1"/>
</dbReference>
<dbReference type="SMART" id="SM00822">
    <property type="entry name" value="PKS_KR"/>
    <property type="match status" value="1"/>
</dbReference>
<evidence type="ECO:0000256" key="3">
    <source>
        <dbReference type="ARBA" id="ARBA00022679"/>
    </source>
</evidence>
<dbReference type="InterPro" id="IPR016036">
    <property type="entry name" value="Malonyl_transacylase_ACP-bd"/>
</dbReference>
<dbReference type="Gene3D" id="3.40.366.10">
    <property type="entry name" value="Malonyl-Coenzyme A Acyl Carrier Protein, domain 2"/>
    <property type="match status" value="1"/>
</dbReference>
<feature type="domain" description="Carrier" evidence="6">
    <location>
        <begin position="915"/>
        <end position="990"/>
    </location>
</feature>
<dbReference type="PANTHER" id="PTHR43775:SF37">
    <property type="entry name" value="SI:DKEY-61P9.11"/>
    <property type="match status" value="1"/>
</dbReference>
<dbReference type="PANTHER" id="PTHR43775">
    <property type="entry name" value="FATTY ACID SYNTHASE"/>
    <property type="match status" value="1"/>
</dbReference>
<dbReference type="EMBL" id="AP022560">
    <property type="protein sequence ID" value="BBX01831.1"/>
    <property type="molecule type" value="Genomic_DNA"/>
</dbReference>
<name>A0AAD1M6X1_9MYCO</name>
<dbReference type="InterPro" id="IPR036291">
    <property type="entry name" value="NAD(P)-bd_dom_sf"/>
</dbReference>
<keyword evidence="5" id="KW-0511">Multifunctional enzyme</keyword>
<dbReference type="Gene3D" id="3.30.70.3290">
    <property type="match status" value="1"/>
</dbReference>
<keyword evidence="1" id="KW-0596">Phosphopantetheine</keyword>
<evidence type="ECO:0000256" key="5">
    <source>
        <dbReference type="ARBA" id="ARBA00023268"/>
    </source>
</evidence>
<dbReference type="GO" id="GO:0004312">
    <property type="term" value="F:fatty acid synthase activity"/>
    <property type="evidence" value="ECO:0007669"/>
    <property type="project" value="TreeGrafter"/>
</dbReference>
<keyword evidence="8" id="KW-1185">Reference proteome</keyword>
<dbReference type="PROSITE" id="PS00012">
    <property type="entry name" value="PHOSPHOPANTETHEINE"/>
    <property type="match status" value="1"/>
</dbReference>
<dbReference type="SUPFAM" id="SSF55048">
    <property type="entry name" value="Probable ACP-binding domain of malonyl-CoA ACP transacylase"/>
    <property type="match status" value="1"/>
</dbReference>
<evidence type="ECO:0000313" key="7">
    <source>
        <dbReference type="EMBL" id="BBX01831.1"/>
    </source>
</evidence>
<sequence>MLLSADTPSLLRAEAGALSAYVREHPAVSPKRVADMLFRTRAARRYRALAMVTDSGRLQDALRAVVDGREHPAVVRGDKPAAAHRRAFVLPGQGGQRPGMGAMFYQSVPAFRLEVDRCHELFGELFGESPLPYLLGTADVDDGTTVVQSALFMQMVGLGAMWRAVGVDVDAVVGHSQGEIAGAYLSSKMTLEDAVLIVGTRARAVESISSDDYAMAVVAADRDECEGVLARQSGWAQVSVINSPRLVGISGDRTTVEATVAALDASGRFTRLIPVRYPAHTSMLNQFRDEIEAAVRGRVHNERFLDSDIDCIGATLGECITPDFGVAEYWFWNLRNTVRFDRAVAAAVSDQVDTFVELAEHPTLQFALQENLDVLAAESALVVGTSARQAEDLTEFTRNLAVLAVNDIDYRWDALRAESCGAVSLPLLNFPNTHMNESSLWLPYDSAPSRRAPVPAASPSSAPPQVLVEEWTALTRRSMVPPRSLGVIDYAGGELAVALCAHAESEELSARLVTGDAADIEALVVLLPAFDDMTQAAAAREVTRFFVDRRWWVTPDAKLKEYWLVTVGGEIVVSADGAPHPVSAAVSAGFRCLGGEYPDIAFRHLDLSPDNRGVESAAVILSALHTADEPELALRDAGVYAKRLVAIETKPAALPLAGKHVLITGGTGNVGLEFCEYAARDGARRITLVNRSGETAATTVRLCSLTATDIRVVACDIANAADVERLAEDIRDVPVDLVVHAAIDGTAAAVVELKDLTDAKLDTALRGKVVGIAHVLDSVRLADDCRVVMCSSTASVLGGRGKIAYAAANRMLDAYARQLRVEGRDCVSVQWGQWAVYQGQDSSDIANLADVGYLPMRSSDAIALGLSALPVTAVVAAFDWDRARDVFATLGYGPTLSQLGKTPDPVAVEPTPEVTDLPQRLLQLLADVIGADDIQALDSTLPLVALGLDSLNALNLRRRIKTEFRCEVAVSDLLSGSTLDDVVQMVKTGSDEPAEPEAARLPSRVDVADFDTSRIASARSDLDLFGLQAIWRVLEPALSDGTTGDEIADRLDFADRHRWVLRQWLHELTTRGYLHDDGGYRRARALPSPTRPSLIEVCADLGYLSPFGQFLADANANLGDLITDRLSVQELLFPNGSTTTADAFYRDNVISRYLNKGAREAVADAVRRIAPDRSPVRILELGAGVGGMTNDIVAGLAGLPVDYHFTDVSTFFLNAARKRFADKPWMRFGILDLNTDLRSQPPCDIVVASNVVHNALDVGRTLKELHDLVRPGGAVVFIEVCQAHCSFMTSVYFLMSPPPGRPQVGLTDVRAGTDRIFLSKDEWHEQLTASGFTPVQTLPTADDPLAMLDQQVFVAVRGERAG</sequence>
<evidence type="ECO:0000256" key="1">
    <source>
        <dbReference type="ARBA" id="ARBA00022450"/>
    </source>
</evidence>
<dbReference type="Gene3D" id="3.40.50.720">
    <property type="entry name" value="NAD(P)-binding Rossmann-like Domain"/>
    <property type="match status" value="1"/>
</dbReference>
<dbReference type="InterPro" id="IPR016035">
    <property type="entry name" value="Acyl_Trfase/lysoPLipase"/>
</dbReference>
<dbReference type="GO" id="GO:0031177">
    <property type="term" value="F:phosphopantetheine binding"/>
    <property type="evidence" value="ECO:0007669"/>
    <property type="project" value="InterPro"/>
</dbReference>
<keyword evidence="3" id="KW-0808">Transferase</keyword>
<evidence type="ECO:0000256" key="2">
    <source>
        <dbReference type="ARBA" id="ARBA00022553"/>
    </source>
</evidence>
<dbReference type="InterPro" id="IPR001227">
    <property type="entry name" value="Ac_transferase_dom_sf"/>
</dbReference>
<dbReference type="PROSITE" id="PS50075">
    <property type="entry name" value="CARRIER"/>
    <property type="match status" value="1"/>
</dbReference>
<keyword evidence="4" id="KW-0521">NADP</keyword>
<accession>A0AAD1M6X1</accession>
<dbReference type="Gene3D" id="3.40.50.150">
    <property type="entry name" value="Vaccinia Virus protein VP39"/>
    <property type="match status" value="1"/>
</dbReference>
<dbReference type="InterPro" id="IPR029063">
    <property type="entry name" value="SAM-dependent_MTases_sf"/>
</dbReference>
<organism evidence="7 8">
    <name type="scientific">Mycolicibacterium moriokaense</name>
    <dbReference type="NCBI Taxonomy" id="39691"/>
    <lineage>
        <taxon>Bacteria</taxon>
        <taxon>Bacillati</taxon>
        <taxon>Actinomycetota</taxon>
        <taxon>Actinomycetes</taxon>
        <taxon>Mycobacteriales</taxon>
        <taxon>Mycobacteriaceae</taxon>
        <taxon>Mycolicibacterium</taxon>
    </lineage>
</organism>
<dbReference type="InterPro" id="IPR050091">
    <property type="entry name" value="PKS_NRPS_Biosynth_Enz"/>
</dbReference>
<dbReference type="InterPro" id="IPR020806">
    <property type="entry name" value="PKS_PP-bd"/>
</dbReference>
<dbReference type="GO" id="GO:0006633">
    <property type="term" value="P:fatty acid biosynthetic process"/>
    <property type="evidence" value="ECO:0007669"/>
    <property type="project" value="TreeGrafter"/>
</dbReference>
<evidence type="ECO:0000259" key="6">
    <source>
        <dbReference type="PROSITE" id="PS50075"/>
    </source>
</evidence>
<dbReference type="CDD" id="cd05274">
    <property type="entry name" value="KR_FAS_SDR_x"/>
    <property type="match status" value="1"/>
</dbReference>
<proteinExistence type="predicted"/>
<dbReference type="InterPro" id="IPR057326">
    <property type="entry name" value="KR_dom"/>
</dbReference>
<gene>
    <name evidence="7" type="ORF">MMOR_27670</name>
</gene>
<protein>
    <recommendedName>
        <fullName evidence="6">Carrier domain-containing protein</fullName>
    </recommendedName>
</protein>
<dbReference type="SUPFAM" id="SSF53335">
    <property type="entry name" value="S-adenosyl-L-methionine-dependent methyltransferases"/>
    <property type="match status" value="1"/>
</dbReference>
<reference evidence="7 8" key="1">
    <citation type="journal article" date="2019" name="Emerg. Microbes Infect.">
        <title>Comprehensive subspecies identification of 175 nontuberculous mycobacteria species based on 7547 genomic profiles.</title>
        <authorList>
            <person name="Matsumoto Y."/>
            <person name="Kinjo T."/>
            <person name="Motooka D."/>
            <person name="Nabeya D."/>
            <person name="Jung N."/>
            <person name="Uechi K."/>
            <person name="Horii T."/>
            <person name="Iida T."/>
            <person name="Fujita J."/>
            <person name="Nakamura S."/>
        </authorList>
    </citation>
    <scope>NUCLEOTIDE SEQUENCE [LARGE SCALE GENOMIC DNA]</scope>
    <source>
        <strain evidence="7 8">JCM 6375</strain>
    </source>
</reference>
<dbReference type="KEGG" id="mmor:MMOR_27670"/>
<dbReference type="Pfam" id="PF00698">
    <property type="entry name" value="Acyl_transf_1"/>
    <property type="match status" value="1"/>
</dbReference>
<dbReference type="CDD" id="cd02440">
    <property type="entry name" value="AdoMet_MTases"/>
    <property type="match status" value="1"/>
</dbReference>
<dbReference type="InterPro" id="IPR009081">
    <property type="entry name" value="PP-bd_ACP"/>
</dbReference>
<keyword evidence="2" id="KW-0597">Phosphoprotein</keyword>
<dbReference type="InterPro" id="IPR036736">
    <property type="entry name" value="ACP-like_sf"/>
</dbReference>